<name>A0A2H3JGS0_WOLCO</name>
<keyword evidence="3" id="KW-1185">Reference proteome</keyword>
<evidence type="ECO:0000313" key="2">
    <source>
        <dbReference type="EMBL" id="PCH39043.1"/>
    </source>
</evidence>
<feature type="region of interest" description="Disordered" evidence="1">
    <location>
        <begin position="1"/>
        <end position="32"/>
    </location>
</feature>
<sequence>MACCGGAPTKSKSDSTSDAHMRPLAASLRARAPGQSISSLACGYTRSARRALRTDARYHHD</sequence>
<reference evidence="2 3" key="1">
    <citation type="journal article" date="2012" name="Science">
        <title>The Paleozoic origin of enzymatic lignin decomposition reconstructed from 31 fungal genomes.</title>
        <authorList>
            <person name="Floudas D."/>
            <person name="Binder M."/>
            <person name="Riley R."/>
            <person name="Barry K."/>
            <person name="Blanchette R.A."/>
            <person name="Henrissat B."/>
            <person name="Martinez A.T."/>
            <person name="Otillar R."/>
            <person name="Spatafora J.W."/>
            <person name="Yadav J.S."/>
            <person name="Aerts A."/>
            <person name="Benoit I."/>
            <person name="Boyd A."/>
            <person name="Carlson A."/>
            <person name="Copeland A."/>
            <person name="Coutinho P.M."/>
            <person name="de Vries R.P."/>
            <person name="Ferreira P."/>
            <person name="Findley K."/>
            <person name="Foster B."/>
            <person name="Gaskell J."/>
            <person name="Glotzer D."/>
            <person name="Gorecki P."/>
            <person name="Heitman J."/>
            <person name="Hesse C."/>
            <person name="Hori C."/>
            <person name="Igarashi K."/>
            <person name="Jurgens J.A."/>
            <person name="Kallen N."/>
            <person name="Kersten P."/>
            <person name="Kohler A."/>
            <person name="Kuees U."/>
            <person name="Kumar T.K.A."/>
            <person name="Kuo A."/>
            <person name="LaButti K."/>
            <person name="Larrondo L.F."/>
            <person name="Lindquist E."/>
            <person name="Ling A."/>
            <person name="Lombard V."/>
            <person name="Lucas S."/>
            <person name="Lundell T."/>
            <person name="Martin R."/>
            <person name="McLaughlin D.J."/>
            <person name="Morgenstern I."/>
            <person name="Morin E."/>
            <person name="Murat C."/>
            <person name="Nagy L.G."/>
            <person name="Nolan M."/>
            <person name="Ohm R.A."/>
            <person name="Patyshakuliyeva A."/>
            <person name="Rokas A."/>
            <person name="Ruiz-Duenas F.J."/>
            <person name="Sabat G."/>
            <person name="Salamov A."/>
            <person name="Samejima M."/>
            <person name="Schmutz J."/>
            <person name="Slot J.C."/>
            <person name="St John F."/>
            <person name="Stenlid J."/>
            <person name="Sun H."/>
            <person name="Sun S."/>
            <person name="Syed K."/>
            <person name="Tsang A."/>
            <person name="Wiebenga A."/>
            <person name="Young D."/>
            <person name="Pisabarro A."/>
            <person name="Eastwood D.C."/>
            <person name="Martin F."/>
            <person name="Cullen D."/>
            <person name="Grigoriev I.V."/>
            <person name="Hibbett D.S."/>
        </authorList>
    </citation>
    <scope>NUCLEOTIDE SEQUENCE [LARGE SCALE GENOMIC DNA]</scope>
    <source>
        <strain evidence="2 3">MD-104</strain>
    </source>
</reference>
<feature type="compositionally biased region" description="Low complexity" evidence="1">
    <location>
        <begin position="22"/>
        <end position="32"/>
    </location>
</feature>
<dbReference type="EMBL" id="KB467954">
    <property type="protein sequence ID" value="PCH39043.1"/>
    <property type="molecule type" value="Genomic_DNA"/>
</dbReference>
<accession>A0A2H3JGS0</accession>
<feature type="compositionally biased region" description="Basic and acidic residues" evidence="1">
    <location>
        <begin position="11"/>
        <end position="21"/>
    </location>
</feature>
<protein>
    <submittedName>
        <fullName evidence="2">Uncharacterized protein</fullName>
    </submittedName>
</protein>
<proteinExistence type="predicted"/>
<dbReference type="AlphaFoldDB" id="A0A2H3JGS0"/>
<evidence type="ECO:0000256" key="1">
    <source>
        <dbReference type="SAM" id="MobiDB-lite"/>
    </source>
</evidence>
<organism evidence="2 3">
    <name type="scientific">Wolfiporia cocos (strain MD-104)</name>
    <name type="common">Brown rot fungus</name>
    <dbReference type="NCBI Taxonomy" id="742152"/>
    <lineage>
        <taxon>Eukaryota</taxon>
        <taxon>Fungi</taxon>
        <taxon>Dikarya</taxon>
        <taxon>Basidiomycota</taxon>
        <taxon>Agaricomycotina</taxon>
        <taxon>Agaricomycetes</taxon>
        <taxon>Polyporales</taxon>
        <taxon>Phaeolaceae</taxon>
        <taxon>Wolfiporia</taxon>
    </lineage>
</organism>
<evidence type="ECO:0000313" key="3">
    <source>
        <dbReference type="Proteomes" id="UP000218811"/>
    </source>
</evidence>
<dbReference type="Proteomes" id="UP000218811">
    <property type="component" value="Unassembled WGS sequence"/>
</dbReference>
<gene>
    <name evidence="2" type="ORF">WOLCODRAFT_29348</name>
</gene>